<dbReference type="GO" id="GO:0006805">
    <property type="term" value="P:xenobiotic metabolic process"/>
    <property type="evidence" value="ECO:0007669"/>
    <property type="project" value="TreeGrafter"/>
</dbReference>
<evidence type="ECO:0000313" key="16">
    <source>
        <dbReference type="EMBL" id="JAV79351.1"/>
    </source>
</evidence>
<keyword evidence="13" id="KW-0472">Membrane</keyword>
<dbReference type="PRINTS" id="PR00385">
    <property type="entry name" value="P450"/>
</dbReference>
<accession>A0A1Y1M1N8</accession>
<proteinExistence type="inferred from homology"/>
<dbReference type="InterPro" id="IPR036396">
    <property type="entry name" value="Cyt_P450_sf"/>
</dbReference>
<evidence type="ECO:0000256" key="3">
    <source>
        <dbReference type="ARBA" id="ARBA00004174"/>
    </source>
</evidence>
<dbReference type="GO" id="GO:0005789">
    <property type="term" value="C:endoplasmic reticulum membrane"/>
    <property type="evidence" value="ECO:0007669"/>
    <property type="project" value="UniProtKB-SubCell"/>
</dbReference>
<feature type="binding site" description="axial binding residue" evidence="14">
    <location>
        <position position="433"/>
    </location>
    <ligand>
        <name>heme</name>
        <dbReference type="ChEBI" id="CHEBI:30413"/>
    </ligand>
    <ligandPart>
        <name>Fe</name>
        <dbReference type="ChEBI" id="CHEBI:18248"/>
    </ligandPart>
</feature>
<protein>
    <recommendedName>
        <fullName evidence="17">Cytochrome P450</fullName>
    </recommendedName>
</protein>
<comment type="subcellular location">
    <subcellularLocation>
        <location evidence="4">Endoplasmic reticulum membrane</location>
        <topology evidence="4">Peripheral membrane protein</topology>
    </subcellularLocation>
    <subcellularLocation>
        <location evidence="3">Microsome membrane</location>
        <topology evidence="3">Peripheral membrane protein</topology>
    </subcellularLocation>
</comment>
<dbReference type="FunFam" id="1.10.630.10:FF:000238">
    <property type="entry name" value="Cytochrome P450 2A6"/>
    <property type="match status" value="1"/>
</dbReference>
<evidence type="ECO:0000256" key="12">
    <source>
        <dbReference type="ARBA" id="ARBA00023033"/>
    </source>
</evidence>
<evidence type="ECO:0008006" key="17">
    <source>
        <dbReference type="Google" id="ProtNLM"/>
    </source>
</evidence>
<evidence type="ECO:0000256" key="9">
    <source>
        <dbReference type="ARBA" id="ARBA00022848"/>
    </source>
</evidence>
<dbReference type="InterPro" id="IPR002401">
    <property type="entry name" value="Cyt_P450_E_grp-I"/>
</dbReference>
<dbReference type="PANTHER" id="PTHR24300">
    <property type="entry name" value="CYTOCHROME P450 508A4-RELATED"/>
    <property type="match status" value="1"/>
</dbReference>
<keyword evidence="10" id="KW-0560">Oxidoreductase</keyword>
<dbReference type="GO" id="GO:0020037">
    <property type="term" value="F:heme binding"/>
    <property type="evidence" value="ECO:0007669"/>
    <property type="project" value="InterPro"/>
</dbReference>
<evidence type="ECO:0000256" key="7">
    <source>
        <dbReference type="ARBA" id="ARBA00022723"/>
    </source>
</evidence>
<dbReference type="PANTHER" id="PTHR24300:SF376">
    <property type="entry name" value="CYTOCHROME P450 15A1"/>
    <property type="match status" value="1"/>
</dbReference>
<evidence type="ECO:0000256" key="5">
    <source>
        <dbReference type="ARBA" id="ARBA00010617"/>
    </source>
</evidence>
<organism evidence="16">
    <name type="scientific">Photinus pyralis</name>
    <name type="common">Common eastern firefly</name>
    <name type="synonym">Lampyris pyralis</name>
    <dbReference type="NCBI Taxonomy" id="7054"/>
    <lineage>
        <taxon>Eukaryota</taxon>
        <taxon>Metazoa</taxon>
        <taxon>Ecdysozoa</taxon>
        <taxon>Arthropoda</taxon>
        <taxon>Hexapoda</taxon>
        <taxon>Insecta</taxon>
        <taxon>Pterygota</taxon>
        <taxon>Neoptera</taxon>
        <taxon>Endopterygota</taxon>
        <taxon>Coleoptera</taxon>
        <taxon>Polyphaga</taxon>
        <taxon>Elateriformia</taxon>
        <taxon>Elateroidea</taxon>
        <taxon>Lampyridae</taxon>
        <taxon>Lampyrinae</taxon>
        <taxon>Photinus</taxon>
    </lineage>
</organism>
<feature type="chain" id="PRO_5013163772" description="Cytochrome P450" evidence="15">
    <location>
        <begin position="18"/>
        <end position="486"/>
    </location>
</feature>
<keyword evidence="11 14" id="KW-0408">Iron</keyword>
<evidence type="ECO:0000256" key="6">
    <source>
        <dbReference type="ARBA" id="ARBA00022617"/>
    </source>
</evidence>
<keyword evidence="9" id="KW-0492">Microsome</keyword>
<feature type="signal peptide" evidence="15">
    <location>
        <begin position="1"/>
        <end position="17"/>
    </location>
</feature>
<dbReference type="InterPro" id="IPR050182">
    <property type="entry name" value="Cytochrome_P450_fam2"/>
</dbReference>
<evidence type="ECO:0000256" key="11">
    <source>
        <dbReference type="ARBA" id="ARBA00023004"/>
    </source>
</evidence>
<evidence type="ECO:0000256" key="2">
    <source>
        <dbReference type="ARBA" id="ARBA00003690"/>
    </source>
</evidence>
<keyword evidence="8" id="KW-0256">Endoplasmic reticulum</keyword>
<dbReference type="GO" id="GO:0005506">
    <property type="term" value="F:iron ion binding"/>
    <property type="evidence" value="ECO:0007669"/>
    <property type="project" value="InterPro"/>
</dbReference>
<dbReference type="Gene3D" id="1.10.630.10">
    <property type="entry name" value="Cytochrome P450"/>
    <property type="match status" value="1"/>
</dbReference>
<dbReference type="InterPro" id="IPR001128">
    <property type="entry name" value="Cyt_P450"/>
</dbReference>
<keyword evidence="15" id="KW-0732">Signal</keyword>
<keyword evidence="6 14" id="KW-0349">Heme</keyword>
<evidence type="ECO:0000256" key="13">
    <source>
        <dbReference type="ARBA" id="ARBA00023136"/>
    </source>
</evidence>
<keyword evidence="12" id="KW-0503">Monooxygenase</keyword>
<dbReference type="GO" id="GO:0016712">
    <property type="term" value="F:oxidoreductase activity, acting on paired donors, with incorporation or reduction of molecular oxygen, reduced flavin or flavoprotein as one donor, and incorporation of one atom of oxygen"/>
    <property type="evidence" value="ECO:0007669"/>
    <property type="project" value="TreeGrafter"/>
</dbReference>
<evidence type="ECO:0000256" key="15">
    <source>
        <dbReference type="SAM" id="SignalP"/>
    </source>
</evidence>
<name>A0A1Y1M1N8_PHOPY</name>
<dbReference type="Pfam" id="PF00067">
    <property type="entry name" value="p450"/>
    <property type="match status" value="1"/>
</dbReference>
<sequence length="486" mass="55374">MWSIIIILLIFVLVLLAYLDTRKPRFFPPGPAWFPILGCALKLRKLHVETGTLAEATQALATKYGPVVGARVGRERVVFVCGSKAIQELVSREELNGRPDNVATTSRTAGGERRGMIFTDSEFWQEQKKFVIRHFKETSFRKEAMWEMLEEEVRSIIGDVKRAIEKNPAVDLHRFFRIHVLNAFCFLITGQTSNHHELIELEAAIAHLAQSVPMAGPVFGKFPFLRYICPEYCGYNKYVAIHEKILAFFHKKVKVLKDASNSGLIPSYLDKLNSGQSGESFSEGQLLALCLDLLVAGYDSITNTLKFAFLYLILHPDIQKKAQEEIDTVLQGRPPTPEDRPHLPYVECISLESIRMFTGRSFFVPRRATKDTQFNGYFIRKNTTLIGNFRDLLMDEAAGWHNPEDFDPDRFIRDGRLKIPVNFLPFAWGKRRCVGEMFTRANVFLVVAGLLQAFNFETVPGNPVTVETVENFTPTVNHYKTYVTLR</sequence>
<dbReference type="AlphaFoldDB" id="A0A1Y1M1N8"/>
<comment type="function">
    <text evidence="2">May be involved in the metabolism of insect hormones and in the breakdown of synthetic insecticides.</text>
</comment>
<evidence type="ECO:0000256" key="4">
    <source>
        <dbReference type="ARBA" id="ARBA00004406"/>
    </source>
</evidence>
<evidence type="ECO:0000256" key="1">
    <source>
        <dbReference type="ARBA" id="ARBA00001971"/>
    </source>
</evidence>
<dbReference type="SUPFAM" id="SSF48264">
    <property type="entry name" value="Cytochrome P450"/>
    <property type="match status" value="1"/>
</dbReference>
<evidence type="ECO:0000256" key="8">
    <source>
        <dbReference type="ARBA" id="ARBA00022824"/>
    </source>
</evidence>
<reference evidence="16" key="1">
    <citation type="journal article" date="2016" name="Sci. Rep.">
        <title>Molecular characterization of firefly nuptial gifts: a multi-omics approach sheds light on postcopulatory sexual selection.</title>
        <authorList>
            <person name="Al-Wathiqui N."/>
            <person name="Fallon T.R."/>
            <person name="South A."/>
            <person name="Weng J.K."/>
            <person name="Lewis S.M."/>
        </authorList>
    </citation>
    <scope>NUCLEOTIDE SEQUENCE</scope>
</reference>
<dbReference type="GO" id="GO:0008395">
    <property type="term" value="F:steroid hydroxylase activity"/>
    <property type="evidence" value="ECO:0007669"/>
    <property type="project" value="TreeGrafter"/>
</dbReference>
<comment type="cofactor">
    <cofactor evidence="1 14">
        <name>heme</name>
        <dbReference type="ChEBI" id="CHEBI:30413"/>
    </cofactor>
</comment>
<dbReference type="GO" id="GO:0006082">
    <property type="term" value="P:organic acid metabolic process"/>
    <property type="evidence" value="ECO:0007669"/>
    <property type="project" value="TreeGrafter"/>
</dbReference>
<comment type="similarity">
    <text evidence="5">Belongs to the cytochrome P450 family.</text>
</comment>
<keyword evidence="7 14" id="KW-0479">Metal-binding</keyword>
<dbReference type="EMBL" id="GEZM01043053">
    <property type="protein sequence ID" value="JAV79351.1"/>
    <property type="molecule type" value="Transcribed_RNA"/>
</dbReference>
<evidence type="ECO:0000256" key="14">
    <source>
        <dbReference type="PIRSR" id="PIRSR602401-1"/>
    </source>
</evidence>
<dbReference type="PRINTS" id="PR00463">
    <property type="entry name" value="EP450I"/>
</dbReference>
<evidence type="ECO:0000256" key="10">
    <source>
        <dbReference type="ARBA" id="ARBA00023002"/>
    </source>
</evidence>